<comment type="caution">
    <text evidence="6">The sequence shown here is derived from an EMBL/GenBank/DDBJ whole genome shotgun (WGS) entry which is preliminary data.</text>
</comment>
<dbReference type="EC" id="3.5.1.28" evidence="2"/>
<proteinExistence type="predicted"/>
<dbReference type="GO" id="GO:0008745">
    <property type="term" value="F:N-acetylmuramoyl-L-alanine amidase activity"/>
    <property type="evidence" value="ECO:0007669"/>
    <property type="project" value="UniProtKB-EC"/>
</dbReference>
<dbReference type="InterPro" id="IPR050695">
    <property type="entry name" value="N-acetylmuramoyl_amidase_3"/>
</dbReference>
<dbReference type="GO" id="GO:0009253">
    <property type="term" value="P:peptidoglycan catabolic process"/>
    <property type="evidence" value="ECO:0007669"/>
    <property type="project" value="InterPro"/>
</dbReference>
<accession>A0A3N2R8Z7</accession>
<dbReference type="OrthoDB" id="9806267at2"/>
<protein>
    <recommendedName>
        <fullName evidence="2">N-acetylmuramoyl-L-alanine amidase</fullName>
        <ecNumber evidence="2">3.5.1.28</ecNumber>
    </recommendedName>
</protein>
<dbReference type="PANTHER" id="PTHR30404:SF0">
    <property type="entry name" value="N-ACETYLMURAMOYL-L-ALANINE AMIDASE AMIC"/>
    <property type="match status" value="1"/>
</dbReference>
<evidence type="ECO:0000313" key="6">
    <source>
        <dbReference type="EMBL" id="ROU03944.1"/>
    </source>
</evidence>
<feature type="domain" description="MurNAc-LAA" evidence="5">
    <location>
        <begin position="232"/>
        <end position="387"/>
    </location>
</feature>
<evidence type="ECO:0000256" key="4">
    <source>
        <dbReference type="SAM" id="SignalP"/>
    </source>
</evidence>
<evidence type="ECO:0000313" key="7">
    <source>
        <dbReference type="Proteomes" id="UP000268016"/>
    </source>
</evidence>
<dbReference type="EMBL" id="RDRB01000001">
    <property type="protein sequence ID" value="ROU03944.1"/>
    <property type="molecule type" value="Genomic_DNA"/>
</dbReference>
<organism evidence="6 7">
    <name type="scientific">Histidinibacterium lentulum</name>
    <dbReference type="NCBI Taxonomy" id="2480588"/>
    <lineage>
        <taxon>Bacteria</taxon>
        <taxon>Pseudomonadati</taxon>
        <taxon>Pseudomonadota</taxon>
        <taxon>Alphaproteobacteria</taxon>
        <taxon>Rhodobacterales</taxon>
        <taxon>Paracoccaceae</taxon>
        <taxon>Histidinibacterium</taxon>
    </lineage>
</organism>
<keyword evidence="3" id="KW-0378">Hydrolase</keyword>
<dbReference type="InterPro" id="IPR021731">
    <property type="entry name" value="AMIN_dom"/>
</dbReference>
<dbReference type="PANTHER" id="PTHR30404">
    <property type="entry name" value="N-ACETYLMURAMOYL-L-ALANINE AMIDASE"/>
    <property type="match status" value="1"/>
</dbReference>
<dbReference type="SMART" id="SM00646">
    <property type="entry name" value="Ami_3"/>
    <property type="match status" value="1"/>
</dbReference>
<evidence type="ECO:0000256" key="3">
    <source>
        <dbReference type="ARBA" id="ARBA00022801"/>
    </source>
</evidence>
<feature type="chain" id="PRO_5018204034" description="N-acetylmuramoyl-L-alanine amidase" evidence="4">
    <location>
        <begin position="20"/>
        <end position="402"/>
    </location>
</feature>
<dbReference type="Gene3D" id="2.60.40.3500">
    <property type="match status" value="1"/>
</dbReference>
<dbReference type="Pfam" id="PF11741">
    <property type="entry name" value="AMIN"/>
    <property type="match status" value="1"/>
</dbReference>
<dbReference type="GO" id="GO:0030288">
    <property type="term" value="C:outer membrane-bounded periplasmic space"/>
    <property type="evidence" value="ECO:0007669"/>
    <property type="project" value="TreeGrafter"/>
</dbReference>
<dbReference type="Gene3D" id="3.40.630.40">
    <property type="entry name" value="Zn-dependent exopeptidases"/>
    <property type="match status" value="1"/>
</dbReference>
<comment type="catalytic activity">
    <reaction evidence="1">
        <text>Hydrolyzes the link between N-acetylmuramoyl residues and L-amino acid residues in certain cell-wall glycopeptides.</text>
        <dbReference type="EC" id="3.5.1.28"/>
    </reaction>
</comment>
<gene>
    <name evidence="6" type="ORF">EAT49_00630</name>
</gene>
<sequence>MRRLVAALVALWLGGAATAQDFTGLARLDLTGSVVADLGEDLEVRLALSQAVPWRVFTLDGPPRLVMDFREVDWGGAEPAALLRAEGATALRMGRFAPGWSRMVVDLAGPLAVRTAAMRTDAATGEAVVELRLSRVDPEEFAARSGAPETGLWDRPLPAPPAEALTADDGVVVVAIDPGHGGVDPGAEYEGVTEADLMLQLGLELAEAVARAGMVPVLTRADDTFVPLSARMSLAREAGADLFVSLHADALEGPQATGASVYTLAEEGAEEANDRLAERHGRGDLLAGLDLSGQDDEVAAVLMDLARIETAPEGLRLADALVEGLRGSGATLNSRPRREAVLAVLRAADFPSVLVEAGFLSHPDDRERLTDPAGRATIVEGLVRGIEAWADEEAARAPLRRQ</sequence>
<dbReference type="Pfam" id="PF01520">
    <property type="entry name" value="Amidase_3"/>
    <property type="match status" value="1"/>
</dbReference>
<evidence type="ECO:0000256" key="2">
    <source>
        <dbReference type="ARBA" id="ARBA00011901"/>
    </source>
</evidence>
<keyword evidence="4" id="KW-0732">Signal</keyword>
<reference evidence="6 7" key="1">
    <citation type="submission" date="2018-10" db="EMBL/GenBank/DDBJ databases">
        <title>Histidinibacterium lentulum gen. nov., sp. nov., a marine bacterium from the culture broth of Picochlorum sp. 122.</title>
        <authorList>
            <person name="Wang G."/>
        </authorList>
    </citation>
    <scope>NUCLEOTIDE SEQUENCE [LARGE SCALE GENOMIC DNA]</scope>
    <source>
        <strain evidence="6 7">B17</strain>
    </source>
</reference>
<keyword evidence="7" id="KW-1185">Reference proteome</keyword>
<dbReference type="Proteomes" id="UP000268016">
    <property type="component" value="Unassembled WGS sequence"/>
</dbReference>
<name>A0A3N2R8Z7_9RHOB</name>
<feature type="signal peptide" evidence="4">
    <location>
        <begin position="1"/>
        <end position="19"/>
    </location>
</feature>
<dbReference type="InterPro" id="IPR002508">
    <property type="entry name" value="MurNAc-LAA_cat"/>
</dbReference>
<evidence type="ECO:0000259" key="5">
    <source>
        <dbReference type="SMART" id="SM00646"/>
    </source>
</evidence>
<dbReference type="CDD" id="cd02696">
    <property type="entry name" value="MurNAc-LAA"/>
    <property type="match status" value="1"/>
</dbReference>
<evidence type="ECO:0000256" key="1">
    <source>
        <dbReference type="ARBA" id="ARBA00001561"/>
    </source>
</evidence>
<dbReference type="AlphaFoldDB" id="A0A3N2R8Z7"/>
<dbReference type="SUPFAM" id="SSF53187">
    <property type="entry name" value="Zn-dependent exopeptidases"/>
    <property type="match status" value="1"/>
</dbReference>
<dbReference type="RefSeq" id="WP_123640297.1">
    <property type="nucleotide sequence ID" value="NZ_ML119081.1"/>
</dbReference>